<name>A0A9E7H612_9LILI</name>
<organism evidence="1 2">
    <name type="scientific">Musa troglodytarum</name>
    <name type="common">fe'i banana</name>
    <dbReference type="NCBI Taxonomy" id="320322"/>
    <lineage>
        <taxon>Eukaryota</taxon>
        <taxon>Viridiplantae</taxon>
        <taxon>Streptophyta</taxon>
        <taxon>Embryophyta</taxon>
        <taxon>Tracheophyta</taxon>
        <taxon>Spermatophyta</taxon>
        <taxon>Magnoliopsida</taxon>
        <taxon>Liliopsida</taxon>
        <taxon>Zingiberales</taxon>
        <taxon>Musaceae</taxon>
        <taxon>Musa</taxon>
    </lineage>
</organism>
<dbReference type="EMBL" id="CP097510">
    <property type="protein sequence ID" value="URE27421.1"/>
    <property type="molecule type" value="Genomic_DNA"/>
</dbReference>
<sequence>MSSRARIAPAPYPTFATSGPIRERRGVWLSDAFGDRKKVREMIQTGVQAIGDKTMMRFVGSSVLAWASLVDNEREHAGSQAMAAAMVVH</sequence>
<evidence type="ECO:0000313" key="2">
    <source>
        <dbReference type="Proteomes" id="UP001055439"/>
    </source>
</evidence>
<dbReference type="Proteomes" id="UP001055439">
    <property type="component" value="Chromosome 8"/>
</dbReference>
<dbReference type="OrthoDB" id="10373202at2759"/>
<evidence type="ECO:0000313" key="1">
    <source>
        <dbReference type="EMBL" id="URE27421.1"/>
    </source>
</evidence>
<keyword evidence="2" id="KW-1185">Reference proteome</keyword>
<gene>
    <name evidence="1" type="ORF">MUK42_15522</name>
</gene>
<protein>
    <submittedName>
        <fullName evidence="1">Uncharacterized protein</fullName>
    </submittedName>
</protein>
<proteinExistence type="predicted"/>
<dbReference type="AlphaFoldDB" id="A0A9E7H612"/>
<accession>A0A9E7H612</accession>
<reference evidence="1" key="1">
    <citation type="submission" date="2022-05" db="EMBL/GenBank/DDBJ databases">
        <title>The Musa troglodytarum L. genome provides insights into the mechanism of non-climacteric behaviour and enrichment of carotenoids.</title>
        <authorList>
            <person name="Wang J."/>
        </authorList>
    </citation>
    <scope>NUCLEOTIDE SEQUENCE</scope>
    <source>
        <tissue evidence="1">Leaf</tissue>
    </source>
</reference>